<organism evidence="1 2">
    <name type="scientific">Hibiscus sabdariffa</name>
    <name type="common">roselle</name>
    <dbReference type="NCBI Taxonomy" id="183260"/>
    <lineage>
        <taxon>Eukaryota</taxon>
        <taxon>Viridiplantae</taxon>
        <taxon>Streptophyta</taxon>
        <taxon>Embryophyta</taxon>
        <taxon>Tracheophyta</taxon>
        <taxon>Spermatophyta</taxon>
        <taxon>Magnoliopsida</taxon>
        <taxon>eudicotyledons</taxon>
        <taxon>Gunneridae</taxon>
        <taxon>Pentapetalae</taxon>
        <taxon>rosids</taxon>
        <taxon>malvids</taxon>
        <taxon>Malvales</taxon>
        <taxon>Malvaceae</taxon>
        <taxon>Malvoideae</taxon>
        <taxon>Hibiscus</taxon>
    </lineage>
</organism>
<sequence>MNVFKEFVGNMQGIDLPLCGGAFTLCNNRDPPTFVRLDCFIVTTDVMLKFPNISQILLPKAISDHNAILIHSTPANWGLKPFKFFNYWLHKDGFDDLMASVFSKHSSEGNTRGIGDLLRESKKAIKDWRTSQS</sequence>
<dbReference type="PANTHER" id="PTHR33710">
    <property type="entry name" value="BNAC02G09200D PROTEIN"/>
    <property type="match status" value="1"/>
</dbReference>
<comment type="caution">
    <text evidence="1">The sequence shown here is derived from an EMBL/GenBank/DDBJ whole genome shotgun (WGS) entry which is preliminary data.</text>
</comment>
<dbReference type="SUPFAM" id="SSF56219">
    <property type="entry name" value="DNase I-like"/>
    <property type="match status" value="1"/>
</dbReference>
<dbReference type="InterPro" id="IPR036691">
    <property type="entry name" value="Endo/exonu/phosph_ase_sf"/>
</dbReference>
<protein>
    <submittedName>
        <fullName evidence="1">Uncharacterized protein</fullName>
    </submittedName>
</protein>
<proteinExistence type="predicted"/>
<dbReference type="EMBL" id="JBBPBN010000045">
    <property type="protein sequence ID" value="KAK8995708.1"/>
    <property type="molecule type" value="Genomic_DNA"/>
</dbReference>
<dbReference type="Proteomes" id="UP001396334">
    <property type="component" value="Unassembled WGS sequence"/>
</dbReference>
<name>A0ABR2Q4W3_9ROSI</name>
<dbReference type="PANTHER" id="PTHR33710:SF64">
    <property type="entry name" value="ENDONUCLEASE_EXONUCLEASE_PHOSPHATASE DOMAIN-CONTAINING PROTEIN"/>
    <property type="match status" value="1"/>
</dbReference>
<accession>A0ABR2Q4W3</accession>
<keyword evidence="2" id="KW-1185">Reference proteome</keyword>
<evidence type="ECO:0000313" key="1">
    <source>
        <dbReference type="EMBL" id="KAK8995708.1"/>
    </source>
</evidence>
<evidence type="ECO:0000313" key="2">
    <source>
        <dbReference type="Proteomes" id="UP001396334"/>
    </source>
</evidence>
<gene>
    <name evidence="1" type="ORF">V6N11_075968</name>
</gene>
<reference evidence="1 2" key="1">
    <citation type="journal article" date="2024" name="G3 (Bethesda)">
        <title>Genome assembly of Hibiscus sabdariffa L. provides insights into metabolisms of medicinal natural products.</title>
        <authorList>
            <person name="Kim T."/>
        </authorList>
    </citation>
    <scope>NUCLEOTIDE SEQUENCE [LARGE SCALE GENOMIC DNA]</scope>
    <source>
        <strain evidence="1">TK-2024</strain>
        <tissue evidence="1">Old leaves</tissue>
    </source>
</reference>